<reference evidence="1 2" key="1">
    <citation type="journal article" date="2018" name="J. Microbiol.">
        <title>Aestuariibaculum marinum sp. nov., a marine bacterium isolated from seawater in South Korea.</title>
        <authorList>
            <person name="Choi J."/>
            <person name="Lee D."/>
            <person name="Jang J.H."/>
            <person name="Cha S."/>
            <person name="Seo T."/>
        </authorList>
    </citation>
    <scope>NUCLEOTIDE SEQUENCE [LARGE SCALE GENOMIC DNA]</scope>
    <source>
        <strain evidence="1 2">IP7</strain>
    </source>
</reference>
<sequence>MSEQSYLYIKPMTPEKPKYIININDNNFETLNEKRTTLSFNYPISKNTEQNTEPQGFDFVSSEKVNKLEEIQINTKKEKVFRDKYLGVLDSLANIDFNADFVCNEHTGIQVLNCFEHGRTNKSTKPVQGKEYEVLLGKNKEELDETYNQNRFYGSIQKVYEYPQLSEEEILKKFNLIMLKGYYGKREFYNPVYDEVTVNDPFPDYRNTLFWKPDIITNTNGEVVIEFHCSDINSNFLGVVEGVSGNSLLGNRRFEFNVKK</sequence>
<dbReference type="AlphaFoldDB" id="A0A8J6Q0R1"/>
<proteinExistence type="predicted"/>
<keyword evidence="2" id="KW-1185">Reference proteome</keyword>
<protein>
    <submittedName>
        <fullName evidence="1">Uncharacterized protein</fullName>
    </submittedName>
</protein>
<gene>
    <name evidence="1" type="ORF">ICJ85_16070</name>
</gene>
<name>A0A8J6Q0R1_9FLAO</name>
<organism evidence="1 2">
    <name type="scientific">Aestuariibaculum marinum</name>
    <dbReference type="NCBI Taxonomy" id="2683592"/>
    <lineage>
        <taxon>Bacteria</taxon>
        <taxon>Pseudomonadati</taxon>
        <taxon>Bacteroidota</taxon>
        <taxon>Flavobacteriia</taxon>
        <taxon>Flavobacteriales</taxon>
        <taxon>Flavobacteriaceae</taxon>
    </lineage>
</organism>
<comment type="caution">
    <text evidence="1">The sequence shown here is derived from an EMBL/GenBank/DDBJ whole genome shotgun (WGS) entry which is preliminary data.</text>
</comment>
<evidence type="ECO:0000313" key="2">
    <source>
        <dbReference type="Proteomes" id="UP000621516"/>
    </source>
</evidence>
<dbReference type="Proteomes" id="UP000621516">
    <property type="component" value="Unassembled WGS sequence"/>
</dbReference>
<evidence type="ECO:0000313" key="1">
    <source>
        <dbReference type="EMBL" id="MBD0825526.1"/>
    </source>
</evidence>
<dbReference type="EMBL" id="JACVXD010000029">
    <property type="protein sequence ID" value="MBD0825526.1"/>
    <property type="molecule type" value="Genomic_DNA"/>
</dbReference>
<accession>A0A8J6Q0R1</accession>